<evidence type="ECO:0000313" key="11">
    <source>
        <dbReference type="EMBL" id="HJF72240.1"/>
    </source>
</evidence>
<dbReference type="Gene3D" id="2.170.130.10">
    <property type="entry name" value="TonB-dependent receptor, plug domain"/>
    <property type="match status" value="1"/>
</dbReference>
<feature type="signal peptide" evidence="8">
    <location>
        <begin position="1"/>
        <end position="17"/>
    </location>
</feature>
<feature type="domain" description="TonB-dependent receptor plug" evidence="10">
    <location>
        <begin position="198"/>
        <end position="315"/>
    </location>
</feature>
<evidence type="ECO:0000256" key="4">
    <source>
        <dbReference type="ARBA" id="ARBA00022692"/>
    </source>
</evidence>
<dbReference type="SUPFAM" id="SSF56935">
    <property type="entry name" value="Porins"/>
    <property type="match status" value="1"/>
</dbReference>
<feature type="chain" id="PRO_5037839256" evidence="8">
    <location>
        <begin position="18"/>
        <end position="1087"/>
    </location>
</feature>
<dbReference type="NCBIfam" id="TIGR04057">
    <property type="entry name" value="SusC_RagA_signa"/>
    <property type="match status" value="1"/>
</dbReference>
<evidence type="ECO:0000313" key="12">
    <source>
        <dbReference type="Proteomes" id="UP000742098"/>
    </source>
</evidence>
<dbReference type="Gene3D" id="2.40.170.20">
    <property type="entry name" value="TonB-dependent receptor, beta-barrel domain"/>
    <property type="match status" value="1"/>
</dbReference>
<evidence type="ECO:0000259" key="10">
    <source>
        <dbReference type="Pfam" id="PF07715"/>
    </source>
</evidence>
<protein>
    <submittedName>
        <fullName evidence="11">SusC/RagA family TonB-linked outer membrane protein</fullName>
    </submittedName>
</protein>
<dbReference type="Proteomes" id="UP000742098">
    <property type="component" value="Unassembled WGS sequence"/>
</dbReference>
<dbReference type="SUPFAM" id="SSF49464">
    <property type="entry name" value="Carboxypeptidase regulatory domain-like"/>
    <property type="match status" value="1"/>
</dbReference>
<accession>A0A921H7F8</accession>
<keyword evidence="8" id="KW-0732">Signal</keyword>
<comment type="similarity">
    <text evidence="7">Belongs to the TonB-dependent receptor family.</text>
</comment>
<gene>
    <name evidence="11" type="ORF">K8V05_15940</name>
</gene>
<comment type="caution">
    <text evidence="11">The sequence shown here is derived from an EMBL/GenBank/DDBJ whole genome shotgun (WGS) entry which is preliminary data.</text>
</comment>
<dbReference type="InterPro" id="IPR008969">
    <property type="entry name" value="CarboxyPept-like_regulatory"/>
</dbReference>
<dbReference type="Pfam" id="PF07660">
    <property type="entry name" value="STN"/>
    <property type="match status" value="1"/>
</dbReference>
<dbReference type="InterPro" id="IPR011662">
    <property type="entry name" value="Secretin/TonB_short_N"/>
</dbReference>
<dbReference type="EMBL" id="DYVS01000301">
    <property type="protein sequence ID" value="HJF72240.1"/>
    <property type="molecule type" value="Genomic_DNA"/>
</dbReference>
<feature type="domain" description="Secretin/TonB short N-terminal" evidence="9">
    <location>
        <begin position="48"/>
        <end position="99"/>
    </location>
</feature>
<keyword evidence="4 7" id="KW-0812">Transmembrane</keyword>
<evidence type="ECO:0000256" key="2">
    <source>
        <dbReference type="ARBA" id="ARBA00022448"/>
    </source>
</evidence>
<dbReference type="InterPro" id="IPR037066">
    <property type="entry name" value="Plug_dom_sf"/>
</dbReference>
<evidence type="ECO:0000256" key="7">
    <source>
        <dbReference type="PROSITE-ProRule" id="PRU01360"/>
    </source>
</evidence>
<keyword evidence="5 7" id="KW-0472">Membrane</keyword>
<reference evidence="11" key="1">
    <citation type="journal article" date="2021" name="PeerJ">
        <title>Extensive microbial diversity within the chicken gut microbiome revealed by metagenomics and culture.</title>
        <authorList>
            <person name="Gilroy R."/>
            <person name="Ravi A."/>
            <person name="Getino M."/>
            <person name="Pursley I."/>
            <person name="Horton D.L."/>
            <person name="Alikhan N.F."/>
            <person name="Baker D."/>
            <person name="Gharbi K."/>
            <person name="Hall N."/>
            <person name="Watson M."/>
            <person name="Adriaenssens E.M."/>
            <person name="Foster-Nyarko E."/>
            <person name="Jarju S."/>
            <person name="Secka A."/>
            <person name="Antonio M."/>
            <person name="Oren A."/>
            <person name="Chaudhuri R.R."/>
            <person name="La Ragione R."/>
            <person name="Hildebrand F."/>
            <person name="Pallen M.J."/>
        </authorList>
    </citation>
    <scope>NUCLEOTIDE SEQUENCE</scope>
    <source>
        <strain evidence="11">6966</strain>
    </source>
</reference>
<dbReference type="InterPro" id="IPR036942">
    <property type="entry name" value="Beta-barrel_TonB_sf"/>
</dbReference>
<evidence type="ECO:0000256" key="6">
    <source>
        <dbReference type="ARBA" id="ARBA00023237"/>
    </source>
</evidence>
<dbReference type="Gene3D" id="2.60.40.1120">
    <property type="entry name" value="Carboxypeptidase-like, regulatory domain"/>
    <property type="match status" value="1"/>
</dbReference>
<evidence type="ECO:0000256" key="8">
    <source>
        <dbReference type="SAM" id="SignalP"/>
    </source>
</evidence>
<dbReference type="Pfam" id="PF07715">
    <property type="entry name" value="Plug"/>
    <property type="match status" value="1"/>
</dbReference>
<dbReference type="NCBIfam" id="TIGR04056">
    <property type="entry name" value="OMP_RagA_SusC"/>
    <property type="match status" value="1"/>
</dbReference>
<dbReference type="InterPro" id="IPR023997">
    <property type="entry name" value="TonB-dep_OMP_SusC/RagA_CS"/>
</dbReference>
<organism evidence="11 12">
    <name type="scientific">Butyricimonas virosa</name>
    <dbReference type="NCBI Taxonomy" id="544645"/>
    <lineage>
        <taxon>Bacteria</taxon>
        <taxon>Pseudomonadati</taxon>
        <taxon>Bacteroidota</taxon>
        <taxon>Bacteroidia</taxon>
        <taxon>Bacteroidales</taxon>
        <taxon>Odoribacteraceae</taxon>
        <taxon>Butyricimonas</taxon>
    </lineage>
</organism>
<reference evidence="11" key="2">
    <citation type="submission" date="2021-09" db="EMBL/GenBank/DDBJ databases">
        <authorList>
            <person name="Gilroy R."/>
        </authorList>
    </citation>
    <scope>NUCLEOTIDE SEQUENCE</scope>
    <source>
        <strain evidence="11">6966</strain>
    </source>
</reference>
<dbReference type="AlphaFoldDB" id="A0A921H7F8"/>
<evidence type="ECO:0000256" key="1">
    <source>
        <dbReference type="ARBA" id="ARBA00004571"/>
    </source>
</evidence>
<dbReference type="GO" id="GO:0009279">
    <property type="term" value="C:cell outer membrane"/>
    <property type="evidence" value="ECO:0007669"/>
    <property type="project" value="UniProtKB-SubCell"/>
</dbReference>
<name>A0A921H7F8_9BACT</name>
<dbReference type="Pfam" id="PF13715">
    <property type="entry name" value="CarbopepD_reg_2"/>
    <property type="match status" value="1"/>
</dbReference>
<dbReference type="InterPro" id="IPR023996">
    <property type="entry name" value="TonB-dep_OMP_SusC/RagA"/>
</dbReference>
<proteinExistence type="inferred from homology"/>
<keyword evidence="2 7" id="KW-0813">Transport</keyword>
<keyword evidence="3 7" id="KW-1134">Transmembrane beta strand</keyword>
<dbReference type="InterPro" id="IPR039426">
    <property type="entry name" value="TonB-dep_rcpt-like"/>
</dbReference>
<dbReference type="PROSITE" id="PS52016">
    <property type="entry name" value="TONB_DEPENDENT_REC_3"/>
    <property type="match status" value="1"/>
</dbReference>
<evidence type="ECO:0000256" key="3">
    <source>
        <dbReference type="ARBA" id="ARBA00022452"/>
    </source>
</evidence>
<keyword evidence="6 7" id="KW-0998">Cell outer membrane</keyword>
<evidence type="ECO:0000259" key="9">
    <source>
        <dbReference type="Pfam" id="PF07660"/>
    </source>
</evidence>
<comment type="subcellular location">
    <subcellularLocation>
        <location evidence="1 7">Cell outer membrane</location>
        <topology evidence="1 7">Multi-pass membrane protein</topology>
    </subcellularLocation>
</comment>
<sequence>MKIFIVFMLFFNMSLSAVTYSQSKRVNIRLQEVPIKTLFDEIQRQTGYYFVFNSEQAKQMGVFSLDVQEETVENVLKDILHNTQYTFKFEDDIIIIAPKEVSQEQPVLKGTVKDEKNLPLPGVTILVKGTSNGITTDPQGNFTIKLQPNDTLVFSFIGMKTQYFRYTGQKEITIILQEDKLEIDEVVVTGIFERKSESFTGATATFKAEELKRVGGQNVLQSLKTLDPSFSILESRDYGSDPNRLPDIEIRGKSSVIGLKEEFGTDPNQPLFILDGFETDLKTIVDLNMDRVASVTILKDAASTAIYGAKAANGIVVIETKKPEPGKFRVTYSGNLYISIPDLSDYNLMNAKEKLEFEQKAGRYTSQLGNSNEQLFLDSLYNLNQAEIARGVDTYWLSEPLRTAITHKHNVYAEGGDDAVRYGLGFTYNGTDGVMKQSSNSLVGANFDLTYRKGNFLLNNKMSYDYYQQEDPIVSFSEFAKANPYYRKDSNSGEIERYLVDMNTYNGQYTVENPIYNANLNSFKKSDKSKFDNKLNAEYRILPELVLRGRFALGLSQTKSDDFTFPLDPSYDKVSFDKKGRYISGSGKDFYYDGDITLSYGKVFGEKHQVNAVIGTRMRSDESNSETNYSTGFPIGDFKRPSFATGYAEGEKPTYTKYITRSNSFYFNGGYSFDNRYLIDANIRLDGASVFGSNKRYSETWAVGLAWNLHNEKFMQNVQWLNRLKIRASIGNPGNQNFSTFQSYTTYTFNNWIQNAFGASMIVSNFGNPNLKWQKTLDKNIGFDLTLMDNRLNVNFDYYNKSTDPLLASISVPSSVGVKTVLTNLGKQLTKGISGTIKYSPIYRPHDRINWTLSANFKHQTAEYRNIGNSLDQFNQENRNKNLVRYYDGGSPTSLWAVRSLGINPTDGREVFLTKDGKYTFEYDVEDEVIVGNSEPKLEGVVGSVLYYKGFSFSLYFRYSLGADVFTEATYKKVENISESQLKYNQDKRALYDRWQKPGDIAKFKGISLTETTPISSRFVMRENYIKAESISIGYDFDSESIQKLGIQSLRLQANTTDLFRISSITEERGIEYPFARSFSFSLSVMF</sequence>
<evidence type="ECO:0000256" key="5">
    <source>
        <dbReference type="ARBA" id="ARBA00023136"/>
    </source>
</evidence>
<dbReference type="InterPro" id="IPR012910">
    <property type="entry name" value="Plug_dom"/>
</dbReference>